<dbReference type="InterPro" id="IPR019080">
    <property type="entry name" value="YqaJ_viral_recombinase"/>
</dbReference>
<evidence type="ECO:0000313" key="4">
    <source>
        <dbReference type="Proteomes" id="UP000501726"/>
    </source>
</evidence>
<dbReference type="Proteomes" id="UP000501726">
    <property type="component" value="Chromosome"/>
</dbReference>
<protein>
    <submittedName>
        <fullName evidence="3">Endonuclease</fullName>
    </submittedName>
</protein>
<dbReference type="NCBIfam" id="TIGR03033">
    <property type="entry name" value="phage_rel_nuc"/>
    <property type="match status" value="1"/>
</dbReference>
<evidence type="ECO:0000259" key="2">
    <source>
        <dbReference type="Pfam" id="PF09588"/>
    </source>
</evidence>
<keyword evidence="4" id="KW-1185">Reference proteome</keyword>
<dbReference type="PANTHER" id="PTHR46609">
    <property type="entry name" value="EXONUCLEASE, PHAGE-TYPE/RECB, C-TERMINAL DOMAIN-CONTAINING PROTEIN"/>
    <property type="match status" value="1"/>
</dbReference>
<dbReference type="InterPro" id="IPR011335">
    <property type="entry name" value="Restrct_endonuc-II-like"/>
</dbReference>
<dbReference type="GO" id="GO:0004519">
    <property type="term" value="F:endonuclease activity"/>
    <property type="evidence" value="ECO:0007669"/>
    <property type="project" value="UniProtKB-KW"/>
</dbReference>
<feature type="region of interest" description="Disordered" evidence="1">
    <location>
        <begin position="1"/>
        <end position="23"/>
    </location>
</feature>
<gene>
    <name evidence="3" type="ORF">THMIRHAS_04750</name>
</gene>
<dbReference type="EMBL" id="AP021889">
    <property type="protein sequence ID" value="BBP45102.1"/>
    <property type="molecule type" value="Genomic_DNA"/>
</dbReference>
<organism evidence="3 4">
    <name type="scientific">Thiosulfatimonas sediminis</name>
    <dbReference type="NCBI Taxonomy" id="2675054"/>
    <lineage>
        <taxon>Bacteria</taxon>
        <taxon>Pseudomonadati</taxon>
        <taxon>Pseudomonadota</taxon>
        <taxon>Gammaproteobacteria</taxon>
        <taxon>Thiotrichales</taxon>
        <taxon>Piscirickettsiaceae</taxon>
        <taxon>Thiosulfatimonas</taxon>
    </lineage>
</organism>
<dbReference type="Gene3D" id="3.90.320.10">
    <property type="match status" value="1"/>
</dbReference>
<dbReference type="RefSeq" id="WP_173270369.1">
    <property type="nucleotide sequence ID" value="NZ_AP021889.1"/>
</dbReference>
<reference evidence="4" key="1">
    <citation type="submission" date="2019-11" db="EMBL/GenBank/DDBJ databases">
        <title>Isolation and characterization of two novel species in the genus Thiomicrorhabdus.</title>
        <authorList>
            <person name="Mochizuki J."/>
            <person name="Kojima H."/>
            <person name="Fukui M."/>
        </authorList>
    </citation>
    <scope>NUCLEOTIDE SEQUENCE [LARGE SCALE GENOMIC DNA]</scope>
    <source>
        <strain evidence="4">aks77</strain>
    </source>
</reference>
<keyword evidence="3" id="KW-0255">Endonuclease</keyword>
<dbReference type="InterPro" id="IPR051703">
    <property type="entry name" value="NF-kappa-B_Signaling_Reg"/>
</dbReference>
<keyword evidence="3" id="KW-0540">Nuclease</keyword>
<dbReference type="SUPFAM" id="SSF52980">
    <property type="entry name" value="Restriction endonuclease-like"/>
    <property type="match status" value="1"/>
</dbReference>
<sequence>MAHAELRQHPQNQPVTSSTQDLPIADTQRKFAQAYRMIATNQLDKHLWLKYRGLGIGASDAAAACGLNPFKSQLELWMEKTGRIEPSQPSDNEDSPLLWGTVLEPIVAEHYAKRTGSKVRRVNAILQHADYPWMLANLDREVQGGEVPLLECKTTGAYGAKHWSEGVPEYVQLQVQHQLAVTGFEAADVAVLIAGQELQIHRIERDEDLISNLIALEQAFWHRVTEDIPPPADASASSERALRQLYPQNTSQTLNLTENKSANTQFEELLYVREQLAILSDKEALLKHQLQQTLGDAEQAQFESGRISWKCSKPSTAFDSKAFKEDHPDLYAEYQIPKMGSRRFLVKPD</sequence>
<feature type="compositionally biased region" description="Polar residues" evidence="1">
    <location>
        <begin position="9"/>
        <end position="21"/>
    </location>
</feature>
<accession>A0A6F8PSJ1</accession>
<dbReference type="Pfam" id="PF09588">
    <property type="entry name" value="YqaJ"/>
    <property type="match status" value="1"/>
</dbReference>
<proteinExistence type="predicted"/>
<dbReference type="PANTHER" id="PTHR46609:SF6">
    <property type="entry name" value="EXONUCLEASE, PHAGE-TYPE_RECB, C-TERMINAL DOMAIN-CONTAINING PROTEIN-RELATED"/>
    <property type="match status" value="1"/>
</dbReference>
<dbReference type="InterPro" id="IPR011604">
    <property type="entry name" value="PDDEXK-like_dom_sf"/>
</dbReference>
<evidence type="ECO:0000256" key="1">
    <source>
        <dbReference type="SAM" id="MobiDB-lite"/>
    </source>
</evidence>
<dbReference type="AlphaFoldDB" id="A0A6F8PSJ1"/>
<evidence type="ECO:0000313" key="3">
    <source>
        <dbReference type="EMBL" id="BBP45102.1"/>
    </source>
</evidence>
<name>A0A6F8PSJ1_9GAMM</name>
<dbReference type="InterPro" id="IPR017482">
    <property type="entry name" value="Lambda-type_endonuclease"/>
</dbReference>
<feature type="domain" description="YqaJ viral recombinase" evidence="2">
    <location>
        <begin position="48"/>
        <end position="185"/>
    </location>
</feature>
<dbReference type="KEGG" id="tse:THMIRHAS_04750"/>
<keyword evidence="3" id="KW-0378">Hydrolase</keyword>